<protein>
    <submittedName>
        <fullName evidence="2">Uncharacterized protein</fullName>
    </submittedName>
</protein>
<organism evidence="2 3">
    <name type="scientific">Desulfurobacterium atlanticum</name>
    <dbReference type="NCBI Taxonomy" id="240169"/>
    <lineage>
        <taxon>Bacteria</taxon>
        <taxon>Pseudomonadati</taxon>
        <taxon>Aquificota</taxon>
        <taxon>Aquificia</taxon>
        <taxon>Desulfurobacteriales</taxon>
        <taxon>Desulfurobacteriaceae</taxon>
        <taxon>Desulfurobacterium</taxon>
    </lineage>
</organism>
<feature type="transmembrane region" description="Helical" evidence="1">
    <location>
        <begin position="38"/>
        <end position="60"/>
    </location>
</feature>
<keyword evidence="1" id="KW-0472">Membrane</keyword>
<keyword evidence="1" id="KW-1133">Transmembrane helix</keyword>
<dbReference type="AlphaFoldDB" id="A0A238XS73"/>
<dbReference type="EMBL" id="FZOB01000001">
    <property type="protein sequence ID" value="SNR61896.1"/>
    <property type="molecule type" value="Genomic_DNA"/>
</dbReference>
<dbReference type="Proteomes" id="UP000198405">
    <property type="component" value="Unassembled WGS sequence"/>
</dbReference>
<accession>A0A238XS73</accession>
<dbReference type="OrthoDB" id="9962924at2"/>
<keyword evidence="1" id="KW-0812">Transmembrane</keyword>
<dbReference type="RefSeq" id="WP_089322265.1">
    <property type="nucleotide sequence ID" value="NZ_FZOB01000001.1"/>
</dbReference>
<evidence type="ECO:0000313" key="3">
    <source>
        <dbReference type="Proteomes" id="UP000198405"/>
    </source>
</evidence>
<gene>
    <name evidence="2" type="ORF">SAMN06265340_101236</name>
</gene>
<evidence type="ECO:0000313" key="2">
    <source>
        <dbReference type="EMBL" id="SNR61896.1"/>
    </source>
</evidence>
<name>A0A238XS73_9BACT</name>
<reference evidence="3" key="1">
    <citation type="submission" date="2017-06" db="EMBL/GenBank/DDBJ databases">
        <authorList>
            <person name="Varghese N."/>
            <person name="Submissions S."/>
        </authorList>
    </citation>
    <scope>NUCLEOTIDE SEQUENCE [LARGE SCALE GENOMIC DNA]</scope>
    <source>
        <strain evidence="3">DSM 15668</strain>
    </source>
</reference>
<evidence type="ECO:0000256" key="1">
    <source>
        <dbReference type="SAM" id="Phobius"/>
    </source>
</evidence>
<sequence>MGSGKVFIRTRSGRYLLLEHIIGFDVVSQKVEIDGKRVLVFEVIAYLPGNLLPAVLGIYYNEKDAYEWLNYLVGQILKTEKGIVFIPTEI</sequence>
<proteinExistence type="predicted"/>
<keyword evidence="3" id="KW-1185">Reference proteome</keyword>